<protein>
    <recommendedName>
        <fullName evidence="3">DUF559 domain-containing protein</fullName>
    </recommendedName>
</protein>
<name>M0C4E6_9EURY</name>
<dbReference type="AlphaFoldDB" id="M0C4E6"/>
<dbReference type="Proteomes" id="UP000011615">
    <property type="component" value="Unassembled WGS sequence"/>
</dbReference>
<gene>
    <name evidence="1" type="ORF">C476_15463</name>
</gene>
<evidence type="ECO:0008006" key="3">
    <source>
        <dbReference type="Google" id="ProtNLM"/>
    </source>
</evidence>
<evidence type="ECO:0000313" key="2">
    <source>
        <dbReference type="Proteomes" id="UP000011615"/>
    </source>
</evidence>
<sequence length="187" mass="21261">MVKIDPSGDPELKAVFEGIKGKIVNSEEEYRRFVQKNPLPEGYVWCRSPFTGKGKWKVTHKKAPDISTTDTGLEQDLRSLLQTWGLWNHFEQDVRILGRQLDFADRQNKVVLEPGAVYWHTPDGCEGEALAAIGEHPEEVYSPPTESDIQKQRTLEEAGWQVLWITENAVSNDAEAIKDWLEETAVL</sequence>
<keyword evidence="2" id="KW-1185">Reference proteome</keyword>
<proteinExistence type="predicted"/>
<dbReference type="InterPro" id="IPR011335">
    <property type="entry name" value="Restrct_endonuc-II-like"/>
</dbReference>
<accession>M0C4E6</accession>
<evidence type="ECO:0000313" key="1">
    <source>
        <dbReference type="EMBL" id="ELZ17523.1"/>
    </source>
</evidence>
<organism evidence="1 2">
    <name type="scientific">Natrinema limicola JCM 13563</name>
    <dbReference type="NCBI Taxonomy" id="1230457"/>
    <lineage>
        <taxon>Archaea</taxon>
        <taxon>Methanobacteriati</taxon>
        <taxon>Methanobacteriota</taxon>
        <taxon>Stenosarchaea group</taxon>
        <taxon>Halobacteria</taxon>
        <taxon>Halobacteriales</taxon>
        <taxon>Natrialbaceae</taxon>
        <taxon>Natrinema</taxon>
    </lineage>
</organism>
<dbReference type="RefSeq" id="WP_008014535.1">
    <property type="nucleotide sequence ID" value="NZ_AOIT01000062.1"/>
</dbReference>
<dbReference type="Gene3D" id="3.40.960.10">
    <property type="entry name" value="VSR Endonuclease"/>
    <property type="match status" value="1"/>
</dbReference>
<dbReference type="SUPFAM" id="SSF52980">
    <property type="entry name" value="Restriction endonuclease-like"/>
    <property type="match status" value="1"/>
</dbReference>
<comment type="caution">
    <text evidence="1">The sequence shown here is derived from an EMBL/GenBank/DDBJ whole genome shotgun (WGS) entry which is preliminary data.</text>
</comment>
<dbReference type="EMBL" id="AOIT01000062">
    <property type="protein sequence ID" value="ELZ17523.1"/>
    <property type="molecule type" value="Genomic_DNA"/>
</dbReference>
<dbReference type="OrthoDB" id="379460at2157"/>
<reference evidence="1 2" key="1">
    <citation type="journal article" date="2014" name="PLoS Genet.">
        <title>Phylogenetically driven sequencing of extremely halophilic archaea reveals strategies for static and dynamic osmo-response.</title>
        <authorList>
            <person name="Becker E.A."/>
            <person name="Seitzer P.M."/>
            <person name="Tritt A."/>
            <person name="Larsen D."/>
            <person name="Krusor M."/>
            <person name="Yao A.I."/>
            <person name="Wu D."/>
            <person name="Madern D."/>
            <person name="Eisen J.A."/>
            <person name="Darling A.E."/>
            <person name="Facciotti M.T."/>
        </authorList>
    </citation>
    <scope>NUCLEOTIDE SEQUENCE [LARGE SCALE GENOMIC DNA]</scope>
    <source>
        <strain evidence="1 2">JCM 13563</strain>
    </source>
</reference>